<dbReference type="STRING" id="1121420.SAMN02746098_02397"/>
<gene>
    <name evidence="2" type="ORF">SAMN02746098_02397</name>
</gene>
<feature type="transmembrane region" description="Helical" evidence="1">
    <location>
        <begin position="128"/>
        <end position="146"/>
    </location>
</feature>
<dbReference type="EMBL" id="FQXJ01000007">
    <property type="protein sequence ID" value="SHI09140.1"/>
    <property type="molecule type" value="Genomic_DNA"/>
</dbReference>
<accession>A0A1M5YAM8</accession>
<reference evidence="3" key="1">
    <citation type="submission" date="2016-11" db="EMBL/GenBank/DDBJ databases">
        <authorList>
            <person name="Varghese N."/>
            <person name="Submissions S."/>
        </authorList>
    </citation>
    <scope>NUCLEOTIDE SEQUENCE [LARGE SCALE GENOMIC DNA]</scope>
    <source>
        <strain evidence="3">DSM 15449</strain>
    </source>
</reference>
<dbReference type="RefSeq" id="WP_242947527.1">
    <property type="nucleotide sequence ID" value="NZ_FQXJ01000007.1"/>
</dbReference>
<keyword evidence="1" id="KW-1133">Transmembrane helix</keyword>
<keyword evidence="1" id="KW-0472">Membrane</keyword>
<name>A0A1M5YAM8_9FIRM</name>
<dbReference type="AlphaFoldDB" id="A0A1M5YAM8"/>
<keyword evidence="1" id="KW-0812">Transmembrane</keyword>
<keyword evidence="3" id="KW-1185">Reference proteome</keyword>
<feature type="transmembrane region" description="Helical" evidence="1">
    <location>
        <begin position="6"/>
        <end position="23"/>
    </location>
</feature>
<proteinExistence type="predicted"/>
<protein>
    <recommendedName>
        <fullName evidence="4">DUF5671 domain-containing protein</fullName>
    </recommendedName>
</protein>
<sequence length="154" mass="17311">MSILIGIVPLILIILIIASVIGIKKGNEESVERGNEMIKTVYVYLILFATLMMTIGGTVAAFMAVADIVAPPGYYQSFEQYKMQPQYKGEIPTPANPTQTLSDAELKEQYDRIVNDERSLTKQRALNSLIKSFGWIIVPLPIFLFFQRKVKQPV</sequence>
<feature type="transmembrane region" description="Helical" evidence="1">
    <location>
        <begin position="43"/>
        <end position="66"/>
    </location>
</feature>
<evidence type="ECO:0000313" key="3">
    <source>
        <dbReference type="Proteomes" id="UP000183954"/>
    </source>
</evidence>
<organism evidence="2 3">
    <name type="scientific">Desulfosporosinus lacus DSM 15449</name>
    <dbReference type="NCBI Taxonomy" id="1121420"/>
    <lineage>
        <taxon>Bacteria</taxon>
        <taxon>Bacillati</taxon>
        <taxon>Bacillota</taxon>
        <taxon>Clostridia</taxon>
        <taxon>Eubacteriales</taxon>
        <taxon>Desulfitobacteriaceae</taxon>
        <taxon>Desulfosporosinus</taxon>
    </lineage>
</organism>
<evidence type="ECO:0000313" key="2">
    <source>
        <dbReference type="EMBL" id="SHI09140.1"/>
    </source>
</evidence>
<dbReference type="Proteomes" id="UP000183954">
    <property type="component" value="Unassembled WGS sequence"/>
</dbReference>
<evidence type="ECO:0008006" key="4">
    <source>
        <dbReference type="Google" id="ProtNLM"/>
    </source>
</evidence>
<evidence type="ECO:0000256" key="1">
    <source>
        <dbReference type="SAM" id="Phobius"/>
    </source>
</evidence>